<dbReference type="Proteomes" id="UP000095767">
    <property type="component" value="Unassembled WGS sequence"/>
</dbReference>
<keyword evidence="3" id="KW-1185">Reference proteome</keyword>
<comment type="caution">
    <text evidence="2">The sequence shown here is derived from an EMBL/GenBank/DDBJ whole genome shotgun (WGS) entry which is preliminary data.</text>
</comment>
<dbReference type="STRING" id="888268.A0A1E5V3N4"/>
<evidence type="ECO:0000313" key="3">
    <source>
        <dbReference type="Proteomes" id="UP000095767"/>
    </source>
</evidence>
<accession>A0A1E5V3N4</accession>
<keyword evidence="1" id="KW-1133">Transmembrane helix</keyword>
<evidence type="ECO:0000256" key="1">
    <source>
        <dbReference type="SAM" id="Phobius"/>
    </source>
</evidence>
<keyword evidence="1" id="KW-0472">Membrane</keyword>
<sequence>MAMDAVRQCVLGCLPFPAVTKVGTLSAVDDYDGEDRISTLPDDLLRDVVSRLLEKLHRIHTHKATDAKHGKKKHRRITWSELIFSGLVIWNYIIIA</sequence>
<proteinExistence type="predicted"/>
<dbReference type="EMBL" id="LWDX02052838">
    <property type="protein sequence ID" value="OEL19687.1"/>
    <property type="molecule type" value="Genomic_DNA"/>
</dbReference>
<reference evidence="2 3" key="1">
    <citation type="submission" date="2016-09" db="EMBL/GenBank/DDBJ databases">
        <title>The draft genome of Dichanthelium oligosanthes: A C3 panicoid grass species.</title>
        <authorList>
            <person name="Studer A.J."/>
            <person name="Schnable J.C."/>
            <person name="Brutnell T.P."/>
        </authorList>
    </citation>
    <scope>NUCLEOTIDE SEQUENCE [LARGE SCALE GENOMIC DNA]</scope>
    <source>
        <strain evidence="3">cv. Kellogg 1175</strain>
        <tissue evidence="2">Leaf</tissue>
    </source>
</reference>
<dbReference type="AlphaFoldDB" id="A0A1E5V3N4"/>
<name>A0A1E5V3N4_9POAL</name>
<gene>
    <name evidence="2" type="ORF">BAE44_0019293</name>
</gene>
<keyword evidence="1" id="KW-0812">Transmembrane</keyword>
<evidence type="ECO:0000313" key="2">
    <source>
        <dbReference type="EMBL" id="OEL19687.1"/>
    </source>
</evidence>
<feature type="transmembrane region" description="Helical" evidence="1">
    <location>
        <begin position="77"/>
        <end position="95"/>
    </location>
</feature>
<organism evidence="2 3">
    <name type="scientific">Dichanthelium oligosanthes</name>
    <dbReference type="NCBI Taxonomy" id="888268"/>
    <lineage>
        <taxon>Eukaryota</taxon>
        <taxon>Viridiplantae</taxon>
        <taxon>Streptophyta</taxon>
        <taxon>Embryophyta</taxon>
        <taxon>Tracheophyta</taxon>
        <taxon>Spermatophyta</taxon>
        <taxon>Magnoliopsida</taxon>
        <taxon>Liliopsida</taxon>
        <taxon>Poales</taxon>
        <taxon>Poaceae</taxon>
        <taxon>PACMAD clade</taxon>
        <taxon>Panicoideae</taxon>
        <taxon>Panicodae</taxon>
        <taxon>Paniceae</taxon>
        <taxon>Dichantheliinae</taxon>
        <taxon>Dichanthelium</taxon>
    </lineage>
</organism>
<protein>
    <submittedName>
        <fullName evidence="2">Uncharacterized protein</fullName>
    </submittedName>
</protein>